<feature type="compositionally biased region" description="Basic and acidic residues" evidence="15">
    <location>
        <begin position="329"/>
        <end position="338"/>
    </location>
</feature>
<evidence type="ECO:0000256" key="6">
    <source>
        <dbReference type="ARBA" id="ARBA00022723"/>
    </source>
</evidence>
<evidence type="ECO:0000256" key="10">
    <source>
        <dbReference type="ARBA" id="ARBA00022833"/>
    </source>
</evidence>
<evidence type="ECO:0000256" key="7">
    <source>
        <dbReference type="ARBA" id="ARBA00022741"/>
    </source>
</evidence>
<dbReference type="GO" id="GO:0005524">
    <property type="term" value="F:ATP binding"/>
    <property type="evidence" value="ECO:0007669"/>
    <property type="project" value="UniProtKB-KW"/>
</dbReference>
<proteinExistence type="predicted"/>
<sequence>MLCSAAVPDQQATIEAMELHGASSSRRSRDPRGPIVAESATASCQACSESCSSVHLQESHRAGDDNTAAERAAVEKIHLLPVSREAPKAWVFAALTGLMKEGKTVRQYLYLKVKRPIKESMASKNKTMAQEQRQKPQPQGRQQQHERQQQGQEHEHEQQQQYQRDEPSSTLETSDDEYTYIVVACLPHSGVVTSSTVVFTSGSPLQPLRRVQLLALIHPNSAYARRAGVASYSEALQRGVVGEFSTSNNSNSGSRRDQQNQGPQRLAFEAAGNSEGGSDNSSSGGGAENSAGAPVAAAEAEHRRLQLGSPFDWSVFDGTGERRRRRQRPPREYNRAEEVIAAVLDDSDVGSGSGEDESGDEHDMGGGVPFRLGDAAGPEECSADSLTRHQQQRRQEDEQQVLEPEQPLFRQQRTLQLNFNFSPSFDDQRIRGRGSERPKAGAQAKAESNLSEKVLFYDFVAPYFRARNGEASLPCSHATAADGGSCRDTAVVVFPGKKLVIKDMTFVVWATDPGNGPGFVWKDTAIYISVDPWGEYRRVHILPFADTLPTTYSFRLFEDYLQPFLKEQPWRLIRKGDIFTFRGVEFKVIATEPSTVPVARVGPETVVHFEGSLNPSLIDILPPDVLSRVRRLPARVQPFAIVAAAQSLDPQLLLRVMPSGGLRGGSRGIDEGLEAAVKRQLVGPFCLSEYRRLYGHLCTRGPQGDAQEETGKDTEEASAVATPGRVQSRSVTPSRSAKAAAVGGELEAPCCTVCTLQLQDGTESVTLTCGHAFHWECARAWLRCSATCPNCRAQVVLPRGAPREPGDASSNSQRNVGGRGRTAPSQRAGRSFSGTDFTSRGVGLALIALRDRYCKGIDDVAH</sequence>
<evidence type="ECO:0000256" key="13">
    <source>
        <dbReference type="ARBA" id="ARBA00023136"/>
    </source>
</evidence>
<dbReference type="GO" id="GO:0016020">
    <property type="term" value="C:membrane"/>
    <property type="evidence" value="ECO:0007669"/>
    <property type="project" value="UniProtKB-SubCell"/>
</dbReference>
<evidence type="ECO:0000256" key="15">
    <source>
        <dbReference type="SAM" id="MobiDB-lite"/>
    </source>
</evidence>
<dbReference type="PROSITE" id="PS50089">
    <property type="entry name" value="ZF_RING_2"/>
    <property type="match status" value="1"/>
</dbReference>
<reference evidence="17" key="1">
    <citation type="submission" date="2013-10" db="EMBL/GenBank/DDBJ databases">
        <title>Genomic analysis of the causative agents of coccidiosis in chickens.</title>
        <authorList>
            <person name="Reid A.J."/>
            <person name="Blake D."/>
            <person name="Billington K."/>
            <person name="Browne H."/>
            <person name="Dunn M."/>
            <person name="Hung S."/>
            <person name="Kawahara F."/>
            <person name="Miranda-Saavedra D."/>
            <person name="Mourier T."/>
            <person name="Nagra H."/>
            <person name="Otto T.D."/>
            <person name="Rawlings N."/>
            <person name="Sanchez A."/>
            <person name="Sanders M."/>
            <person name="Subramaniam C."/>
            <person name="Tay Y."/>
            <person name="Dear P."/>
            <person name="Doerig C."/>
            <person name="Gruber A."/>
            <person name="Parkinson J."/>
            <person name="Shirley M."/>
            <person name="Wan K.L."/>
            <person name="Berriman M."/>
            <person name="Tomley F."/>
            <person name="Pain A."/>
        </authorList>
    </citation>
    <scope>NUCLEOTIDE SEQUENCE</scope>
    <source>
        <strain evidence="17">Houghton</strain>
    </source>
</reference>
<keyword evidence="7" id="KW-0547">Nucleotide-binding</keyword>
<dbReference type="GO" id="GO:0008270">
    <property type="term" value="F:zinc ion binding"/>
    <property type="evidence" value="ECO:0007669"/>
    <property type="project" value="UniProtKB-KW"/>
</dbReference>
<evidence type="ECO:0000256" key="8">
    <source>
        <dbReference type="ARBA" id="ARBA00022771"/>
    </source>
</evidence>
<dbReference type="EMBL" id="HG670450">
    <property type="protein sequence ID" value="CDI76728.1"/>
    <property type="molecule type" value="Genomic_DNA"/>
</dbReference>
<dbReference type="GO" id="GO:0016567">
    <property type="term" value="P:protein ubiquitination"/>
    <property type="evidence" value="ECO:0007669"/>
    <property type="project" value="TreeGrafter"/>
</dbReference>
<dbReference type="InterPro" id="IPR001841">
    <property type="entry name" value="Znf_RING"/>
</dbReference>
<feature type="region of interest" description="Disordered" evidence="15">
    <location>
        <begin position="425"/>
        <end position="445"/>
    </location>
</feature>
<feature type="compositionally biased region" description="Low complexity" evidence="15">
    <location>
        <begin position="270"/>
        <end position="298"/>
    </location>
</feature>
<evidence type="ECO:0000256" key="4">
    <source>
        <dbReference type="ARBA" id="ARBA00022679"/>
    </source>
</evidence>
<dbReference type="VEuPathDB" id="ToxoDB:EAH_00003770"/>
<dbReference type="Gene3D" id="3.10.330.10">
    <property type="match status" value="1"/>
</dbReference>
<accession>U6GBL6</accession>
<dbReference type="RefSeq" id="XP_013252793.1">
    <property type="nucleotide sequence ID" value="XM_013397339.1"/>
</dbReference>
<feature type="region of interest" description="Disordered" evidence="15">
    <location>
        <begin position="799"/>
        <end position="834"/>
    </location>
</feature>
<dbReference type="InterPro" id="IPR029067">
    <property type="entry name" value="CDC48_domain_2-like_sf"/>
</dbReference>
<feature type="region of interest" description="Disordered" evidence="15">
    <location>
        <begin position="701"/>
        <end position="734"/>
    </location>
</feature>
<evidence type="ECO:0000256" key="14">
    <source>
        <dbReference type="PROSITE-ProRule" id="PRU00175"/>
    </source>
</evidence>
<dbReference type="GO" id="GO:0006511">
    <property type="term" value="P:ubiquitin-dependent protein catabolic process"/>
    <property type="evidence" value="ECO:0007669"/>
    <property type="project" value="TreeGrafter"/>
</dbReference>
<dbReference type="SUPFAM" id="SSF54585">
    <property type="entry name" value="Cdc48 domain 2-like"/>
    <property type="match status" value="1"/>
</dbReference>
<dbReference type="OrthoDB" id="8062037at2759"/>
<keyword evidence="13" id="KW-0472">Membrane</keyword>
<dbReference type="PANTHER" id="PTHR45977:SF13">
    <property type="entry name" value="GB|AAF27103.1"/>
    <property type="match status" value="1"/>
</dbReference>
<dbReference type="OMA" id="DLTFVVW"/>
<dbReference type="GO" id="GO:0061630">
    <property type="term" value="F:ubiquitin protein ligase activity"/>
    <property type="evidence" value="ECO:0007669"/>
    <property type="project" value="UniProtKB-EC"/>
</dbReference>
<organism evidence="17 18">
    <name type="scientific">Eimeria acervulina</name>
    <name type="common">Coccidian parasite</name>
    <dbReference type="NCBI Taxonomy" id="5801"/>
    <lineage>
        <taxon>Eukaryota</taxon>
        <taxon>Sar</taxon>
        <taxon>Alveolata</taxon>
        <taxon>Apicomplexa</taxon>
        <taxon>Conoidasida</taxon>
        <taxon>Coccidia</taxon>
        <taxon>Eucoccidiorida</taxon>
        <taxon>Eimeriorina</taxon>
        <taxon>Eimeriidae</taxon>
        <taxon>Eimeria</taxon>
    </lineage>
</organism>
<dbReference type="InterPro" id="IPR013083">
    <property type="entry name" value="Znf_RING/FYVE/PHD"/>
</dbReference>
<dbReference type="EC" id="2.3.2.27" evidence="3"/>
<comment type="catalytic activity">
    <reaction evidence="1">
        <text>S-ubiquitinyl-[E2 ubiquitin-conjugating enzyme]-L-cysteine + [acceptor protein]-L-lysine = [E2 ubiquitin-conjugating enzyme]-L-cysteine + N(6)-ubiquitinyl-[acceptor protein]-L-lysine.</text>
        <dbReference type="EC" id="2.3.2.27"/>
    </reaction>
</comment>
<evidence type="ECO:0000313" key="17">
    <source>
        <dbReference type="EMBL" id="CDI76728.1"/>
    </source>
</evidence>
<feature type="region of interest" description="Disordered" evidence="15">
    <location>
        <begin position="120"/>
        <end position="172"/>
    </location>
</feature>
<evidence type="ECO:0000256" key="9">
    <source>
        <dbReference type="ARBA" id="ARBA00022786"/>
    </source>
</evidence>
<dbReference type="SMART" id="SM00184">
    <property type="entry name" value="RING"/>
    <property type="match status" value="1"/>
</dbReference>
<evidence type="ECO:0000256" key="3">
    <source>
        <dbReference type="ARBA" id="ARBA00012483"/>
    </source>
</evidence>
<keyword evidence="5" id="KW-0812">Transmembrane</keyword>
<reference evidence="17" key="2">
    <citation type="submission" date="2013-10" db="EMBL/GenBank/DDBJ databases">
        <authorList>
            <person name="Aslett M."/>
        </authorList>
    </citation>
    <scope>NUCLEOTIDE SEQUENCE</scope>
    <source>
        <strain evidence="17">Houghton</strain>
    </source>
</reference>
<dbReference type="Gene3D" id="3.30.40.10">
    <property type="entry name" value="Zinc/RING finger domain, C3HC4 (zinc finger)"/>
    <property type="match status" value="1"/>
</dbReference>
<name>U6GBL6_EIMAC</name>
<feature type="compositionally biased region" description="Polar residues" evidence="15">
    <location>
        <begin position="725"/>
        <end position="734"/>
    </location>
</feature>
<keyword evidence="11" id="KW-0067">ATP-binding</keyword>
<dbReference type="PANTHER" id="PTHR45977">
    <property type="entry name" value="TARGET OF ERK KINASE MPK-1"/>
    <property type="match status" value="1"/>
</dbReference>
<keyword evidence="9" id="KW-0833">Ubl conjugation pathway</keyword>
<keyword evidence="10" id="KW-0862">Zinc</keyword>
<dbReference type="Proteomes" id="UP000018050">
    <property type="component" value="Unassembled WGS sequence"/>
</dbReference>
<evidence type="ECO:0000256" key="11">
    <source>
        <dbReference type="ARBA" id="ARBA00022840"/>
    </source>
</evidence>
<evidence type="ECO:0000256" key="5">
    <source>
        <dbReference type="ARBA" id="ARBA00022692"/>
    </source>
</evidence>
<comment type="subcellular location">
    <subcellularLocation>
        <location evidence="2">Membrane</location>
        <topology evidence="2">Multi-pass membrane protein</topology>
    </subcellularLocation>
</comment>
<evidence type="ECO:0000256" key="1">
    <source>
        <dbReference type="ARBA" id="ARBA00000900"/>
    </source>
</evidence>
<dbReference type="SUPFAM" id="SSF57850">
    <property type="entry name" value="RING/U-box"/>
    <property type="match status" value="1"/>
</dbReference>
<evidence type="ECO:0000259" key="16">
    <source>
        <dbReference type="PROSITE" id="PS50089"/>
    </source>
</evidence>
<keyword evidence="8 14" id="KW-0863">Zinc-finger</keyword>
<evidence type="ECO:0000256" key="2">
    <source>
        <dbReference type="ARBA" id="ARBA00004141"/>
    </source>
</evidence>
<protein>
    <recommendedName>
        <fullName evidence="3">RING-type E3 ubiquitin transferase</fullName>
        <ecNumber evidence="3">2.3.2.27</ecNumber>
    </recommendedName>
</protein>
<gene>
    <name evidence="17" type="ORF">EAH_00003770</name>
</gene>
<keyword evidence="6" id="KW-0479">Metal-binding</keyword>
<evidence type="ECO:0000313" key="18">
    <source>
        <dbReference type="Proteomes" id="UP000018050"/>
    </source>
</evidence>
<feature type="compositionally biased region" description="Basic and acidic residues" evidence="15">
    <location>
        <begin position="143"/>
        <end position="167"/>
    </location>
</feature>
<feature type="domain" description="RING-type" evidence="16">
    <location>
        <begin position="751"/>
        <end position="792"/>
    </location>
</feature>
<feature type="compositionally biased region" description="Basic and acidic residues" evidence="15">
    <location>
        <begin position="426"/>
        <end position="439"/>
    </location>
</feature>
<keyword evidence="18" id="KW-1185">Reference proteome</keyword>
<dbReference type="GeneID" id="25268447"/>
<keyword evidence="12" id="KW-1133">Transmembrane helix</keyword>
<evidence type="ECO:0000256" key="12">
    <source>
        <dbReference type="ARBA" id="ARBA00022989"/>
    </source>
</evidence>
<feature type="region of interest" description="Disordered" evidence="15">
    <location>
        <begin position="243"/>
        <end position="405"/>
    </location>
</feature>
<keyword evidence="4" id="KW-0808">Transferase</keyword>
<dbReference type="AlphaFoldDB" id="U6GBL6"/>
<dbReference type="Pfam" id="PF13639">
    <property type="entry name" value="zf-RING_2"/>
    <property type="match status" value="1"/>
</dbReference>